<evidence type="ECO:0000256" key="1">
    <source>
        <dbReference type="ARBA" id="ARBA00022598"/>
    </source>
</evidence>
<dbReference type="PANTHER" id="PTHR12241:SF145">
    <property type="entry name" value="TUBULIN POLYGLUTAMYLASE TTLL5"/>
    <property type="match status" value="1"/>
</dbReference>
<dbReference type="EMBL" id="JAPFFF010000029">
    <property type="protein sequence ID" value="KAK8846409.1"/>
    <property type="molecule type" value="Genomic_DNA"/>
</dbReference>
<evidence type="ECO:0000256" key="2">
    <source>
        <dbReference type="ARBA" id="ARBA00022741"/>
    </source>
</evidence>
<dbReference type="SUPFAM" id="SSF56059">
    <property type="entry name" value="Glutathione synthetase ATP-binding domain-like"/>
    <property type="match status" value="1"/>
</dbReference>
<organism evidence="6 7">
    <name type="scientific">Tritrichomonas musculus</name>
    <dbReference type="NCBI Taxonomy" id="1915356"/>
    <lineage>
        <taxon>Eukaryota</taxon>
        <taxon>Metamonada</taxon>
        <taxon>Parabasalia</taxon>
        <taxon>Tritrichomonadida</taxon>
        <taxon>Tritrichomonadidae</taxon>
        <taxon>Tritrichomonas</taxon>
    </lineage>
</organism>
<evidence type="ECO:0000256" key="3">
    <source>
        <dbReference type="ARBA" id="ARBA00022840"/>
    </source>
</evidence>
<evidence type="ECO:0000256" key="4">
    <source>
        <dbReference type="ARBA" id="ARBA00041448"/>
    </source>
</evidence>
<accession>A0ABR2HG40</accession>
<comment type="caution">
    <text evidence="6">The sequence shown here is derived from an EMBL/GenBank/DDBJ whole genome shotgun (WGS) entry which is preliminary data.</text>
</comment>
<dbReference type="InterPro" id="IPR004344">
    <property type="entry name" value="TTL/TTLL_fam"/>
</dbReference>
<keyword evidence="7" id="KW-1185">Reference proteome</keyword>
<proteinExistence type="predicted"/>
<dbReference type="Proteomes" id="UP001470230">
    <property type="component" value="Unassembled WGS sequence"/>
</dbReference>
<gene>
    <name evidence="6" type="ORF">M9Y10_020427</name>
</gene>
<dbReference type="Pfam" id="PF03133">
    <property type="entry name" value="TTL"/>
    <property type="match status" value="1"/>
</dbReference>
<dbReference type="PANTHER" id="PTHR12241">
    <property type="entry name" value="TUBULIN POLYGLUTAMYLASE"/>
    <property type="match status" value="1"/>
</dbReference>
<dbReference type="Gene3D" id="3.30.470.20">
    <property type="entry name" value="ATP-grasp fold, B domain"/>
    <property type="match status" value="1"/>
</dbReference>
<keyword evidence="3" id="KW-0067">ATP-binding</keyword>
<reference evidence="6 7" key="1">
    <citation type="submission" date="2024-04" db="EMBL/GenBank/DDBJ databases">
        <title>Tritrichomonas musculus Genome.</title>
        <authorList>
            <person name="Alves-Ferreira E."/>
            <person name="Grigg M."/>
            <person name="Lorenzi H."/>
            <person name="Galac M."/>
        </authorList>
    </citation>
    <scope>NUCLEOTIDE SEQUENCE [LARGE SCALE GENOMIC DNA]</scope>
    <source>
        <strain evidence="6 7">EAF2021</strain>
    </source>
</reference>
<evidence type="ECO:0000313" key="6">
    <source>
        <dbReference type="EMBL" id="KAK8846409.1"/>
    </source>
</evidence>
<protein>
    <recommendedName>
        <fullName evidence="4">Tubulin--tyrosine ligase-like protein 5</fullName>
    </recommendedName>
</protein>
<keyword evidence="1" id="KW-0436">Ligase</keyword>
<evidence type="ECO:0000256" key="5">
    <source>
        <dbReference type="ARBA" id="ARBA00049274"/>
    </source>
</evidence>
<keyword evidence="2" id="KW-0547">Nucleotide-binding</keyword>
<sequence length="548" mass="64619">MEQPLSSDNKKTVLPPDLLIKLYNLYQKFDPLPYSYIQIPGERNFNKRPHIKCYVNQGITYVTRDVMKHSGIYETADPGDWNCSWGFPFDIDQYQEFESWQKVNHFCGDFLIGRKSELDYRMEELLPLYPELTSYYPLTFALPRHQSDFESAIPTRRYWILKPNHSMCGKFITIYDSTKPLSSLEIDFTEFKGVAQEYIERPLLLFGKKFDLRLYVLVTSLRPLKIYLNTQGLARFCPRSYTIENLNSGSHLTNFTLNKDDPDFVFSNTSKTETVNNCKWSLRFFLSYLYLQKKIDVNKLVREFERIIITTLITAGTAMRIVQESRTKHRKLCYELYGFDILLDEDLNCHLLEVNMNPNLSGIPSLLDYFMKYSVNLDMLRLANIIDLDLKSPEKREKMKKRIFSYEKKFDNSIPIERRKAVELNLLNPWDSPVFADFEIVRDLIDELVRKDSSIKKSASVPDYYDIVDELKISKCKETKSDRDFKGTFSEKGHFKLIYPRPENIQLYSKCFGVMRYEDVVLQKWIALPDVDKLQIIKSHLLGYETLY</sequence>
<comment type="catalytic activity">
    <reaction evidence="5">
        <text>L-glutamyl-[protein] + L-glutamate + ATP = gamma-L-glutamyl-L-glutamyl-[protein] + ADP + phosphate + H(+)</text>
        <dbReference type="Rhea" id="RHEA:60144"/>
        <dbReference type="Rhea" id="RHEA-COMP:10208"/>
        <dbReference type="Rhea" id="RHEA-COMP:15517"/>
        <dbReference type="ChEBI" id="CHEBI:15378"/>
        <dbReference type="ChEBI" id="CHEBI:29973"/>
        <dbReference type="ChEBI" id="CHEBI:29985"/>
        <dbReference type="ChEBI" id="CHEBI:30616"/>
        <dbReference type="ChEBI" id="CHEBI:43474"/>
        <dbReference type="ChEBI" id="CHEBI:143622"/>
        <dbReference type="ChEBI" id="CHEBI:456216"/>
    </reaction>
    <physiologicalReaction direction="left-to-right" evidence="5">
        <dbReference type="Rhea" id="RHEA:60145"/>
    </physiologicalReaction>
</comment>
<evidence type="ECO:0000313" key="7">
    <source>
        <dbReference type="Proteomes" id="UP001470230"/>
    </source>
</evidence>
<dbReference type="PROSITE" id="PS51221">
    <property type="entry name" value="TTL"/>
    <property type="match status" value="1"/>
</dbReference>
<name>A0ABR2HG40_9EUKA</name>